<sequence length="325" mass="33887">MSGTELPVLEPERIERMRAHVMDVVAEDAEDARRRRRRVRAAFAGAAAAAVVVVGGVGVGLGGLAGTSGGSDSMTSSDSGAAEGPTSRSDAGGAAADEEVAPDAELPTSSTVVTTGSMSVEVDDVREAVTAIRVFVAQREGRIDGESIESGTQGSASLTVRVPAGAVEALRRELDELGGPASVFLERTDEAATIADVDARIASLETSIRRLRAIIAESSSTRDLLDAEAQLTQRQSDLEALQAQRRVLRDQTSLATIEVLVVPRDTARSVEPGEGFVGGLTRGWNALVATVDGIVAFAGLVTPWLVPAGLVAAVVLWLRRRRARA</sequence>
<feature type="transmembrane region" description="Helical" evidence="3">
    <location>
        <begin position="41"/>
        <end position="65"/>
    </location>
</feature>
<dbReference type="Proteomes" id="UP000587211">
    <property type="component" value="Unassembled WGS sequence"/>
</dbReference>
<keyword evidence="3" id="KW-0812">Transmembrane</keyword>
<name>A0A8I0FSQ1_9ACTN</name>
<evidence type="ECO:0000313" key="8">
    <source>
        <dbReference type="Proteomes" id="UP000659061"/>
    </source>
</evidence>
<keyword evidence="7" id="KW-1185">Reference proteome</keyword>
<dbReference type="Proteomes" id="UP000659061">
    <property type="component" value="Unassembled WGS sequence"/>
</dbReference>
<protein>
    <submittedName>
        <fullName evidence="5">DUF4349 domain-containing protein</fullName>
    </submittedName>
</protein>
<feature type="domain" description="DUF4349" evidence="4">
    <location>
        <begin position="112"/>
        <end position="316"/>
    </location>
</feature>
<dbReference type="AlphaFoldDB" id="A0A8I0FSQ1"/>
<evidence type="ECO:0000256" key="3">
    <source>
        <dbReference type="SAM" id="Phobius"/>
    </source>
</evidence>
<dbReference type="EMBL" id="JACBZN010000001">
    <property type="protein sequence ID" value="NYI36962.1"/>
    <property type="molecule type" value="Genomic_DNA"/>
</dbReference>
<keyword evidence="1" id="KW-0175">Coiled coil</keyword>
<evidence type="ECO:0000313" key="5">
    <source>
        <dbReference type="EMBL" id="MBD1269129.1"/>
    </source>
</evidence>
<feature type="region of interest" description="Disordered" evidence="2">
    <location>
        <begin position="66"/>
        <end position="112"/>
    </location>
</feature>
<evidence type="ECO:0000259" key="4">
    <source>
        <dbReference type="Pfam" id="PF14257"/>
    </source>
</evidence>
<keyword evidence="3" id="KW-1133">Transmembrane helix</keyword>
<proteinExistence type="predicted"/>
<dbReference type="InterPro" id="IPR025645">
    <property type="entry name" value="DUF4349"/>
</dbReference>
<accession>A0A8I0FSQ1</accession>
<reference evidence="5" key="2">
    <citation type="submission" date="2020-09" db="EMBL/GenBank/DDBJ databases">
        <title>Novel species in genus Aeromicrobium.</title>
        <authorList>
            <person name="Zhang G."/>
        </authorList>
    </citation>
    <scope>NUCLEOTIDE SEQUENCE</scope>
    <source>
        <strain evidence="5">SSW1-57</strain>
    </source>
</reference>
<feature type="coiled-coil region" evidence="1">
    <location>
        <begin position="224"/>
        <end position="251"/>
    </location>
</feature>
<dbReference type="EMBL" id="JACWMT010000001">
    <property type="protein sequence ID" value="MBD1269129.1"/>
    <property type="molecule type" value="Genomic_DNA"/>
</dbReference>
<evidence type="ECO:0000313" key="6">
    <source>
        <dbReference type="EMBL" id="NYI36962.1"/>
    </source>
</evidence>
<gene>
    <name evidence="6" type="ORF">BJ975_000337</name>
    <name evidence="5" type="ORF">IDH50_02685</name>
</gene>
<evidence type="ECO:0000313" key="7">
    <source>
        <dbReference type="Proteomes" id="UP000587211"/>
    </source>
</evidence>
<reference evidence="6 7" key="1">
    <citation type="submission" date="2020-07" db="EMBL/GenBank/DDBJ databases">
        <title>Sequencing the genomes of 1000 actinobacteria strains.</title>
        <authorList>
            <person name="Klenk H.-P."/>
        </authorList>
    </citation>
    <scope>NUCLEOTIDE SEQUENCE [LARGE SCALE GENOMIC DNA]</scope>
    <source>
        <strain evidence="6 7">DSM 19087</strain>
    </source>
</reference>
<feature type="transmembrane region" description="Helical" evidence="3">
    <location>
        <begin position="294"/>
        <end position="318"/>
    </location>
</feature>
<feature type="compositionally biased region" description="Low complexity" evidence="2">
    <location>
        <begin position="70"/>
        <end position="80"/>
    </location>
</feature>
<keyword evidence="3" id="KW-0472">Membrane</keyword>
<dbReference type="RefSeq" id="WP_179423044.1">
    <property type="nucleotide sequence ID" value="NZ_BAAAMP010000002.1"/>
</dbReference>
<evidence type="ECO:0000256" key="2">
    <source>
        <dbReference type="SAM" id="MobiDB-lite"/>
    </source>
</evidence>
<evidence type="ECO:0000256" key="1">
    <source>
        <dbReference type="SAM" id="Coils"/>
    </source>
</evidence>
<comment type="caution">
    <text evidence="5">The sequence shown here is derived from an EMBL/GenBank/DDBJ whole genome shotgun (WGS) entry which is preliminary data.</text>
</comment>
<feature type="compositionally biased region" description="Low complexity" evidence="2">
    <location>
        <begin position="103"/>
        <end position="112"/>
    </location>
</feature>
<organism evidence="5 8">
    <name type="scientific">Aeromicrobium tamlense</name>
    <dbReference type="NCBI Taxonomy" id="375541"/>
    <lineage>
        <taxon>Bacteria</taxon>
        <taxon>Bacillati</taxon>
        <taxon>Actinomycetota</taxon>
        <taxon>Actinomycetes</taxon>
        <taxon>Propionibacteriales</taxon>
        <taxon>Nocardioidaceae</taxon>
        <taxon>Aeromicrobium</taxon>
    </lineage>
</organism>
<dbReference type="Pfam" id="PF14257">
    <property type="entry name" value="DUF4349"/>
    <property type="match status" value="1"/>
</dbReference>